<protein>
    <submittedName>
        <fullName evidence="1">Uncharacterized protein</fullName>
    </submittedName>
</protein>
<organism evidence="1">
    <name type="scientific">Anguilla anguilla</name>
    <name type="common">European freshwater eel</name>
    <name type="synonym">Muraena anguilla</name>
    <dbReference type="NCBI Taxonomy" id="7936"/>
    <lineage>
        <taxon>Eukaryota</taxon>
        <taxon>Metazoa</taxon>
        <taxon>Chordata</taxon>
        <taxon>Craniata</taxon>
        <taxon>Vertebrata</taxon>
        <taxon>Euteleostomi</taxon>
        <taxon>Actinopterygii</taxon>
        <taxon>Neopterygii</taxon>
        <taxon>Teleostei</taxon>
        <taxon>Anguilliformes</taxon>
        <taxon>Anguillidae</taxon>
        <taxon>Anguilla</taxon>
    </lineage>
</organism>
<dbReference type="AlphaFoldDB" id="A0A0E9STL8"/>
<reference evidence="1" key="1">
    <citation type="submission" date="2014-11" db="EMBL/GenBank/DDBJ databases">
        <authorList>
            <person name="Amaro Gonzalez C."/>
        </authorList>
    </citation>
    <scope>NUCLEOTIDE SEQUENCE</scope>
</reference>
<accession>A0A0E9STL8</accession>
<evidence type="ECO:0000313" key="1">
    <source>
        <dbReference type="EMBL" id="JAH43985.1"/>
    </source>
</evidence>
<sequence length="34" mass="3946">MSGLLSFRITRFLNCNKHWNWNTDSFASVSPICV</sequence>
<proteinExistence type="predicted"/>
<dbReference type="EMBL" id="GBXM01064592">
    <property type="protein sequence ID" value="JAH43985.1"/>
    <property type="molecule type" value="Transcribed_RNA"/>
</dbReference>
<reference evidence="1" key="2">
    <citation type="journal article" date="2015" name="Fish Shellfish Immunol.">
        <title>Early steps in the European eel (Anguilla anguilla)-Vibrio vulnificus interaction in the gills: Role of the RtxA13 toxin.</title>
        <authorList>
            <person name="Callol A."/>
            <person name="Pajuelo D."/>
            <person name="Ebbesson L."/>
            <person name="Teles M."/>
            <person name="MacKenzie S."/>
            <person name="Amaro C."/>
        </authorList>
    </citation>
    <scope>NUCLEOTIDE SEQUENCE</scope>
</reference>
<name>A0A0E9STL8_ANGAN</name>